<evidence type="ECO:0000256" key="4">
    <source>
        <dbReference type="PROSITE-ProRule" id="PRU00091"/>
    </source>
</evidence>
<dbReference type="Gene3D" id="3.30.40.10">
    <property type="entry name" value="Zinc/RING finger domain, C3HC4 (zinc finger)"/>
    <property type="match status" value="2"/>
</dbReference>
<feature type="domain" description="START" evidence="6">
    <location>
        <begin position="548"/>
        <end position="754"/>
    </location>
</feature>
<dbReference type="InterPro" id="IPR013083">
    <property type="entry name" value="Znf_RING/FYVE/PHD"/>
</dbReference>
<evidence type="ECO:0000256" key="2">
    <source>
        <dbReference type="ARBA" id="ARBA00022771"/>
    </source>
</evidence>
<feature type="domain" description="FYVE-type" evidence="5">
    <location>
        <begin position="271"/>
        <end position="329"/>
    </location>
</feature>
<organism evidence="7 8">
    <name type="scientific">Achlya hypogyna</name>
    <name type="common">Oomycete</name>
    <name type="synonym">Protoachlya hypogyna</name>
    <dbReference type="NCBI Taxonomy" id="1202772"/>
    <lineage>
        <taxon>Eukaryota</taxon>
        <taxon>Sar</taxon>
        <taxon>Stramenopiles</taxon>
        <taxon>Oomycota</taxon>
        <taxon>Saprolegniomycetes</taxon>
        <taxon>Saprolegniales</taxon>
        <taxon>Achlyaceae</taxon>
        <taxon>Achlya</taxon>
    </lineage>
</organism>
<dbReference type="SUPFAM" id="SSF57903">
    <property type="entry name" value="FYVE/PHD zinc finger"/>
    <property type="match status" value="2"/>
</dbReference>
<dbReference type="Gene3D" id="3.30.530.20">
    <property type="match status" value="2"/>
</dbReference>
<dbReference type="InterPro" id="IPR011011">
    <property type="entry name" value="Znf_FYVE_PHD"/>
</dbReference>
<dbReference type="InterPro" id="IPR023393">
    <property type="entry name" value="START-like_dom_sf"/>
</dbReference>
<dbReference type="GO" id="GO:0008270">
    <property type="term" value="F:zinc ion binding"/>
    <property type="evidence" value="ECO:0007669"/>
    <property type="project" value="UniProtKB-KW"/>
</dbReference>
<evidence type="ECO:0000313" key="8">
    <source>
        <dbReference type="Proteomes" id="UP000243579"/>
    </source>
</evidence>
<feature type="domain" description="FYVE-type" evidence="5">
    <location>
        <begin position="781"/>
        <end position="839"/>
    </location>
</feature>
<dbReference type="STRING" id="1202772.A0A1V9ZED3"/>
<name>A0A1V9ZED3_ACHHY</name>
<dbReference type="PANTHER" id="PTHR13510:SF44">
    <property type="entry name" value="RABENOSYN-5"/>
    <property type="match status" value="1"/>
</dbReference>
<dbReference type="GO" id="GO:0008289">
    <property type="term" value="F:lipid binding"/>
    <property type="evidence" value="ECO:0007669"/>
    <property type="project" value="InterPro"/>
</dbReference>
<dbReference type="Proteomes" id="UP000243579">
    <property type="component" value="Unassembled WGS sequence"/>
</dbReference>
<dbReference type="AlphaFoldDB" id="A0A1V9ZED3"/>
<protein>
    <recommendedName>
        <fullName evidence="9">FYVE-type domain-containing protein</fullName>
    </recommendedName>
</protein>
<dbReference type="OrthoDB" id="60945at2759"/>
<dbReference type="PANTHER" id="PTHR13510">
    <property type="entry name" value="FYVE-FINGER-CONTAINING RAB5 EFFECTOR PROTEIN RABENOSYN-5-RELATED"/>
    <property type="match status" value="1"/>
</dbReference>
<dbReference type="InterPro" id="IPR002913">
    <property type="entry name" value="START_lipid-bd_dom"/>
</dbReference>
<dbReference type="SMART" id="SM00064">
    <property type="entry name" value="FYVE"/>
    <property type="match status" value="2"/>
</dbReference>
<proteinExistence type="predicted"/>
<dbReference type="InterPro" id="IPR017455">
    <property type="entry name" value="Znf_FYVE-rel"/>
</dbReference>
<keyword evidence="2 4" id="KW-0863">Zinc-finger</keyword>
<comment type="caution">
    <text evidence="7">The sequence shown here is derived from an EMBL/GenBank/DDBJ whole genome shotgun (WGS) entry which is preliminary data.</text>
</comment>
<dbReference type="InterPro" id="IPR000306">
    <property type="entry name" value="Znf_FYVE"/>
</dbReference>
<accession>A0A1V9ZED3</accession>
<dbReference type="Pfam" id="PF01852">
    <property type="entry name" value="START"/>
    <property type="match status" value="2"/>
</dbReference>
<evidence type="ECO:0000313" key="7">
    <source>
        <dbReference type="EMBL" id="OQR96353.1"/>
    </source>
</evidence>
<evidence type="ECO:0000259" key="5">
    <source>
        <dbReference type="PROSITE" id="PS50178"/>
    </source>
</evidence>
<keyword evidence="3" id="KW-0862">Zinc</keyword>
<dbReference type="PROSITE" id="PS50848">
    <property type="entry name" value="START"/>
    <property type="match status" value="2"/>
</dbReference>
<feature type="domain" description="START" evidence="6">
    <location>
        <begin position="50"/>
        <end position="247"/>
    </location>
</feature>
<keyword evidence="8" id="KW-1185">Reference proteome</keyword>
<dbReference type="PROSITE" id="PS50178">
    <property type="entry name" value="ZF_FYVE"/>
    <property type="match status" value="2"/>
</dbReference>
<evidence type="ECO:0000259" key="6">
    <source>
        <dbReference type="PROSITE" id="PS50848"/>
    </source>
</evidence>
<dbReference type="EMBL" id="JNBR01000146">
    <property type="protein sequence ID" value="OQR96353.1"/>
    <property type="molecule type" value="Genomic_DNA"/>
</dbReference>
<dbReference type="CDD" id="cd00065">
    <property type="entry name" value="FYVE_like_SF"/>
    <property type="match status" value="2"/>
</dbReference>
<dbReference type="SUPFAM" id="SSF55961">
    <property type="entry name" value="Bet v1-like"/>
    <property type="match status" value="2"/>
</dbReference>
<dbReference type="Pfam" id="PF01363">
    <property type="entry name" value="FYVE"/>
    <property type="match status" value="2"/>
</dbReference>
<keyword evidence="1" id="KW-0479">Metal-binding</keyword>
<dbReference type="InterPro" id="IPR052727">
    <property type="entry name" value="Rab4/Rab5_effector"/>
</dbReference>
<sequence>MARKDLLHELPTGFVEAPSLSQAELSYLNDLSHRTFNTFLSSTYGTHPMQEPGWSYRGDHHGVQIFQGPALPNEPRVRPHRFVTSMAATIDQVQDAMANLTDDQMQASLEHYTSDLVDMAILHRIAAPTTKEPGLHAVVRWFVAECPKPLNNRDFCVLEVQRAWALASGRRAWAMSQHSIRLPTCPELKPALKLIRGSLYNSGYLFVETETPGRLEVHVRVELDFKGVAPAWIYKSIMKHRASSLIKLSQWVNEAPSLKARSSGQTTLVPLADRKHCQLCTRKFSPLRWKANCCACGEVFCWKCTTGIRVKGRMREPQRMCFECADNTHTMSTSRRTQRRSPAKSGDLIDDEDDWALLDDAPAKTASIKYQPAAATVLCTTLVVASNQMIESSDRYHEEYYDLRPIALARPDTSMHSIDTAYMTDEDGFWCEEDDDEDDQNLLEFELNVLPSVKTTSPDARRRLMAEERHQYVHETLTMALSSLAAPKEPLATAQGLATIRLTNELPSQFMNTPQLSDSESEYLQKLAHQSFDTFLKSTLGVHPVEVPGWKSKGAHEGVEIFQGPKYATSSPIRPYRFITSMAATLEEVEAVLSNVTSDQIEAALEHYLEGILDMTILHHVSSPLALDESSTSERSDMSDAPNEHILVRWFATQCPRPLHNRDFCVLEMNRKWTLPSGRRVWAASQHSIRLPTCPDLKPSLKFVRASVFNSGVLYIESEEPGRLEMHMRLELDFKGPTPQWFFKMMMKRRAASFGRIGYCIEKYRHLQHIADKPNPKMVPLRKRKHCQLCTRRFNPLRWKVNCARCGEVFCYKCTEHHRVPGRPNDVEQLCFECARPHELLTGTPVVLDSPVWNSPQRKSNVEYRPAAADALCSTLSVGWEEANLEPVVEPESYIQGASDMSEDSWYDPDLNDSTGFQRQDGDEVDLTEFQLNLQFSVRQSPERARKCEALQEEAVDKPAMSCKRFCFPSISSSTSFSPYIAQPAQCHRFDPRERSIPE</sequence>
<reference evidence="7 8" key="1">
    <citation type="journal article" date="2014" name="Genome Biol. Evol.">
        <title>The secreted proteins of Achlya hypogyna and Thraustotheca clavata identify the ancestral oomycete secretome and reveal gene acquisitions by horizontal gene transfer.</title>
        <authorList>
            <person name="Misner I."/>
            <person name="Blouin N."/>
            <person name="Leonard G."/>
            <person name="Richards T.A."/>
            <person name="Lane C.E."/>
        </authorList>
    </citation>
    <scope>NUCLEOTIDE SEQUENCE [LARGE SCALE GENOMIC DNA]</scope>
    <source>
        <strain evidence="7 8">ATCC 48635</strain>
    </source>
</reference>
<evidence type="ECO:0000256" key="1">
    <source>
        <dbReference type="ARBA" id="ARBA00022723"/>
    </source>
</evidence>
<evidence type="ECO:0000256" key="3">
    <source>
        <dbReference type="ARBA" id="ARBA00022833"/>
    </source>
</evidence>
<gene>
    <name evidence="7" type="ORF">ACHHYP_15992</name>
</gene>
<evidence type="ECO:0008006" key="9">
    <source>
        <dbReference type="Google" id="ProtNLM"/>
    </source>
</evidence>